<dbReference type="InterPro" id="IPR017441">
    <property type="entry name" value="Protein_kinase_ATP_BS"/>
</dbReference>
<comment type="subcellular location">
    <subcellularLocation>
        <location evidence="1">Endomembrane system</location>
    </subcellularLocation>
</comment>
<dbReference type="PRINTS" id="PR00109">
    <property type="entry name" value="TYRKINASE"/>
</dbReference>
<dbReference type="SMART" id="SM00252">
    <property type="entry name" value="SH2"/>
    <property type="match status" value="1"/>
</dbReference>
<evidence type="ECO:0000256" key="8">
    <source>
        <dbReference type="ARBA" id="ARBA00051245"/>
    </source>
</evidence>
<dbReference type="Pfam" id="PF00017">
    <property type="entry name" value="SH2"/>
    <property type="match status" value="1"/>
</dbReference>
<dbReference type="PANTHER" id="PTHR24418">
    <property type="entry name" value="TYROSINE-PROTEIN KINASE"/>
    <property type="match status" value="1"/>
</dbReference>
<evidence type="ECO:0000256" key="1">
    <source>
        <dbReference type="ARBA" id="ARBA00004308"/>
    </source>
</evidence>
<dbReference type="AlphaFoldDB" id="A0A818GRV0"/>
<keyword evidence="7 11" id="KW-0829">Tyrosine-protein kinase</keyword>
<evidence type="ECO:0000313" key="16">
    <source>
        <dbReference type="Proteomes" id="UP000663881"/>
    </source>
</evidence>
<comment type="caution">
    <text evidence="15">The sequence shown here is derived from an EMBL/GenBank/DDBJ whole genome shotgun (WGS) entry which is preliminary data.</text>
</comment>
<dbReference type="PROSITE" id="PS00109">
    <property type="entry name" value="PROTEIN_KINASE_TYR"/>
    <property type="match status" value="1"/>
</dbReference>
<keyword evidence="2 11" id="KW-0808">Transferase</keyword>
<dbReference type="SUPFAM" id="SSF56112">
    <property type="entry name" value="Protein kinase-like (PK-like)"/>
    <property type="match status" value="1"/>
</dbReference>
<dbReference type="Pfam" id="PF07714">
    <property type="entry name" value="PK_Tyr_Ser-Thr"/>
    <property type="match status" value="1"/>
</dbReference>
<comment type="similarity">
    <text evidence="11">Belongs to the protein kinase superfamily. Tyr protein kinase family.</text>
</comment>
<evidence type="ECO:0000256" key="6">
    <source>
        <dbReference type="ARBA" id="ARBA00023136"/>
    </source>
</evidence>
<keyword evidence="5 10" id="KW-0067">ATP-binding</keyword>
<evidence type="ECO:0000259" key="13">
    <source>
        <dbReference type="PROSITE" id="PS50011"/>
    </source>
</evidence>
<proteinExistence type="inferred from homology"/>
<evidence type="ECO:0000256" key="11">
    <source>
        <dbReference type="RuleBase" id="RU362096"/>
    </source>
</evidence>
<feature type="binding site" evidence="10">
    <location>
        <position position="191"/>
    </location>
    <ligand>
        <name>ATP</name>
        <dbReference type="ChEBI" id="CHEBI:30616"/>
    </ligand>
</feature>
<keyword evidence="9" id="KW-0727">SH2 domain</keyword>
<dbReference type="Gene3D" id="3.30.200.20">
    <property type="entry name" value="Phosphorylase Kinase, domain 1"/>
    <property type="match status" value="1"/>
</dbReference>
<dbReference type="InterPro" id="IPR036860">
    <property type="entry name" value="SH2_dom_sf"/>
</dbReference>
<evidence type="ECO:0000256" key="2">
    <source>
        <dbReference type="ARBA" id="ARBA00022679"/>
    </source>
</evidence>
<dbReference type="EMBL" id="CAJOAY010000026">
    <property type="protein sequence ID" value="CAF3494868.1"/>
    <property type="molecule type" value="Genomic_DNA"/>
</dbReference>
<dbReference type="GO" id="GO:0012505">
    <property type="term" value="C:endomembrane system"/>
    <property type="evidence" value="ECO:0007669"/>
    <property type="project" value="UniProtKB-SubCell"/>
</dbReference>
<dbReference type="InterPro" id="IPR011009">
    <property type="entry name" value="Kinase-like_dom_sf"/>
</dbReference>
<comment type="catalytic activity">
    <reaction evidence="8 11">
        <text>L-tyrosyl-[protein] + ATP = O-phospho-L-tyrosyl-[protein] + ADP + H(+)</text>
        <dbReference type="Rhea" id="RHEA:10596"/>
        <dbReference type="Rhea" id="RHEA-COMP:10136"/>
        <dbReference type="Rhea" id="RHEA-COMP:20101"/>
        <dbReference type="ChEBI" id="CHEBI:15378"/>
        <dbReference type="ChEBI" id="CHEBI:30616"/>
        <dbReference type="ChEBI" id="CHEBI:46858"/>
        <dbReference type="ChEBI" id="CHEBI:61978"/>
        <dbReference type="ChEBI" id="CHEBI:456216"/>
        <dbReference type="EC" id="2.7.10.2"/>
    </reaction>
</comment>
<gene>
    <name evidence="15" type="ORF">OKA104_LOCUS1155</name>
    <name evidence="14" type="ORF">VCS650_LOCUS24322</name>
</gene>
<dbReference type="GO" id="GO:0030182">
    <property type="term" value="P:neuron differentiation"/>
    <property type="evidence" value="ECO:0007669"/>
    <property type="project" value="UniProtKB-ARBA"/>
</dbReference>
<dbReference type="GO" id="GO:0005524">
    <property type="term" value="F:ATP binding"/>
    <property type="evidence" value="ECO:0007669"/>
    <property type="project" value="UniProtKB-UniRule"/>
</dbReference>
<accession>A0A818GRV0</accession>
<dbReference type="PROSITE" id="PS50001">
    <property type="entry name" value="SH2"/>
    <property type="match status" value="1"/>
</dbReference>
<organism evidence="15 16">
    <name type="scientific">Adineta steineri</name>
    <dbReference type="NCBI Taxonomy" id="433720"/>
    <lineage>
        <taxon>Eukaryota</taxon>
        <taxon>Metazoa</taxon>
        <taxon>Spiralia</taxon>
        <taxon>Gnathifera</taxon>
        <taxon>Rotifera</taxon>
        <taxon>Eurotatoria</taxon>
        <taxon>Bdelloidea</taxon>
        <taxon>Adinetida</taxon>
        <taxon>Adinetidae</taxon>
        <taxon>Adineta</taxon>
    </lineage>
</organism>
<evidence type="ECO:0000256" key="3">
    <source>
        <dbReference type="ARBA" id="ARBA00022741"/>
    </source>
</evidence>
<keyword evidence="3 10" id="KW-0547">Nucleotide-binding</keyword>
<evidence type="ECO:0000256" key="5">
    <source>
        <dbReference type="ARBA" id="ARBA00022840"/>
    </source>
</evidence>
<dbReference type="FunFam" id="1.10.510.10:FF:001512">
    <property type="entry name" value="Receptor tyrosine-protein kinase erbB-2"/>
    <property type="match status" value="1"/>
</dbReference>
<evidence type="ECO:0000313" key="14">
    <source>
        <dbReference type="EMBL" id="CAF1178053.1"/>
    </source>
</evidence>
<dbReference type="Proteomes" id="UP000663881">
    <property type="component" value="Unassembled WGS sequence"/>
</dbReference>
<dbReference type="GO" id="GO:0048468">
    <property type="term" value="P:cell development"/>
    <property type="evidence" value="ECO:0007669"/>
    <property type="project" value="UniProtKB-ARBA"/>
</dbReference>
<reference evidence="15" key="1">
    <citation type="submission" date="2021-02" db="EMBL/GenBank/DDBJ databases">
        <authorList>
            <person name="Nowell W R."/>
        </authorList>
    </citation>
    <scope>NUCLEOTIDE SEQUENCE</scope>
</reference>
<dbReference type="PRINTS" id="PR00401">
    <property type="entry name" value="SH2DOMAIN"/>
</dbReference>
<dbReference type="Gene3D" id="1.10.510.10">
    <property type="entry name" value="Transferase(Phosphotransferase) domain 1"/>
    <property type="match status" value="1"/>
</dbReference>
<evidence type="ECO:0000256" key="7">
    <source>
        <dbReference type="ARBA" id="ARBA00023137"/>
    </source>
</evidence>
<evidence type="ECO:0000256" key="9">
    <source>
        <dbReference type="PROSITE-ProRule" id="PRU00191"/>
    </source>
</evidence>
<dbReference type="Proteomes" id="UP000663891">
    <property type="component" value="Unassembled WGS sequence"/>
</dbReference>
<feature type="domain" description="Protein kinase" evidence="13">
    <location>
        <begin position="164"/>
        <end position="431"/>
    </location>
</feature>
<dbReference type="OrthoDB" id="346907at2759"/>
<dbReference type="EC" id="2.7.10.2" evidence="11"/>
<dbReference type="PROSITE" id="PS50011">
    <property type="entry name" value="PROTEIN_KINASE_DOM"/>
    <property type="match status" value="1"/>
</dbReference>
<evidence type="ECO:0000256" key="4">
    <source>
        <dbReference type="ARBA" id="ARBA00022777"/>
    </source>
</evidence>
<dbReference type="GO" id="GO:0004715">
    <property type="term" value="F:non-membrane spanning protein tyrosine kinase activity"/>
    <property type="evidence" value="ECO:0007669"/>
    <property type="project" value="UniProtKB-EC"/>
</dbReference>
<dbReference type="Gene3D" id="3.30.505.10">
    <property type="entry name" value="SH2 domain"/>
    <property type="match status" value="1"/>
</dbReference>
<dbReference type="EMBL" id="CAJNON010000297">
    <property type="protein sequence ID" value="CAF1178053.1"/>
    <property type="molecule type" value="Genomic_DNA"/>
</dbReference>
<feature type="domain" description="SH2" evidence="12">
    <location>
        <begin position="31"/>
        <end position="122"/>
    </location>
</feature>
<evidence type="ECO:0000256" key="10">
    <source>
        <dbReference type="PROSITE-ProRule" id="PRU10141"/>
    </source>
</evidence>
<dbReference type="InterPro" id="IPR000980">
    <property type="entry name" value="SH2"/>
</dbReference>
<keyword evidence="4 11" id="KW-0418">Kinase</keyword>
<dbReference type="InterPro" id="IPR050198">
    <property type="entry name" value="Non-receptor_tyrosine_kinases"/>
</dbReference>
<dbReference type="SMART" id="SM00219">
    <property type="entry name" value="TyrKc"/>
    <property type="match status" value="1"/>
</dbReference>
<protein>
    <recommendedName>
        <fullName evidence="11">Tyrosine-protein kinase</fullName>
        <ecNumber evidence="11">2.7.10.2</ecNumber>
    </recommendedName>
</protein>
<dbReference type="PROSITE" id="PS00107">
    <property type="entry name" value="PROTEIN_KINASE_ATP"/>
    <property type="match status" value="1"/>
</dbReference>
<sequence>MVNDDENLAPTIIKVPSPKSQLKSTSSSYSWNFGKLPRIRAEQLLIDELVGTFLIRESEHYPGDLTLSIKDDAKIQHYRVKLDPIRHTYTVDDEIFFPDLRLLVEHYELDADGLCCRLEKALNNKQDTVDSIKIGGTVQQQQQQPLPVVIVSSQISSTIDYRELHVGKLIGSGEFAEVYEGTYRKVRVAIKSLKEPTSAALFLHEADIMSSLKHRNLVHFLGVSQKPDNTIYLVTEFMVKGSLLHYLTTRGRSVISQKDLLGFSIDTCEGLTYLEQNHVVHRDVAASNVLIADDNTAKVSDFGLAKFVETTGKENGNGNKDSNGNLITTEKIKCRTKWTAPEALESKRYTHKSDMWSYGILLWEIYSYGRCPYPRIPANDVLLNLKQGHRMEPPDGCSQEIGDIMRQAWHADPDRRPSFAQVLERLKHINTSTMSS</sequence>
<name>A0A818GRV0_9BILA</name>
<keyword evidence="6" id="KW-0472">Membrane</keyword>
<evidence type="ECO:0000313" key="15">
    <source>
        <dbReference type="EMBL" id="CAF3494868.1"/>
    </source>
</evidence>
<dbReference type="GO" id="GO:0050793">
    <property type="term" value="P:regulation of developmental process"/>
    <property type="evidence" value="ECO:0007669"/>
    <property type="project" value="UniProtKB-ARBA"/>
</dbReference>
<dbReference type="InterPro" id="IPR000719">
    <property type="entry name" value="Prot_kinase_dom"/>
</dbReference>
<evidence type="ECO:0000259" key="12">
    <source>
        <dbReference type="PROSITE" id="PS50001"/>
    </source>
</evidence>
<dbReference type="InterPro" id="IPR001245">
    <property type="entry name" value="Ser-Thr/Tyr_kinase_cat_dom"/>
</dbReference>
<dbReference type="SUPFAM" id="SSF55550">
    <property type="entry name" value="SH2 domain"/>
    <property type="match status" value="1"/>
</dbReference>
<dbReference type="InterPro" id="IPR020635">
    <property type="entry name" value="Tyr_kinase_cat_dom"/>
</dbReference>
<dbReference type="InterPro" id="IPR008266">
    <property type="entry name" value="Tyr_kinase_AS"/>
</dbReference>